<feature type="domain" description="Transcription regulator TrmB C-terminal" evidence="3">
    <location>
        <begin position="111"/>
        <end position="349"/>
    </location>
</feature>
<sequence length="372" mass="42163">MDRDPLQDALQGAGLTSYQADAYVTLLEQGMMPAVKVAKRCSVPMSQIYDVLRDLERMDYIETFDQDKLHARPREPIDVLRELRSRGQLMNKAADAIEDRWERPAISDHMVSVVKHEETVVDRARDLIRDTESFIELSATVDQFRALTNALADAHDRGVVTKVAVYGIDLEERLAESLEGTVTELRACRIPGPFLLVADRTWTCFTPNDWANRPFGVLIDDYILSFIFHWYFQTGVWALWETVYEDTGPPYVYVTLEEFVRDVAPLWEDGASVAVTVEGTWVDTNEPCEITGRVTDIAYSDVYRPERCPSFEELAGFLRLEVAADNGLYSVGGWGTVYEDIEAVRISFNAIEFDEPTSADADGTQDITLMTW</sequence>
<dbReference type="InterPro" id="IPR036390">
    <property type="entry name" value="WH_DNA-bd_sf"/>
</dbReference>
<reference evidence="4 5" key="1">
    <citation type="submission" date="2018-11" db="EMBL/GenBank/DDBJ databases">
        <title>Taxonoimc description of Halomarina strain SPP-AMP-1.</title>
        <authorList>
            <person name="Pal Y."/>
            <person name="Srinivasana K."/>
            <person name="Verma A."/>
            <person name="Kumar P."/>
        </authorList>
    </citation>
    <scope>NUCLEOTIDE SEQUENCE [LARGE SCALE GENOMIC DNA]</scope>
    <source>
        <strain evidence="4 5">SPP-AMP-1</strain>
    </source>
</reference>
<comment type="similarity">
    <text evidence="1">Belongs to the transcriptional regulator TrmB family.</text>
</comment>
<dbReference type="Pfam" id="PF11495">
    <property type="entry name" value="Regulator_TrmB"/>
    <property type="match status" value="1"/>
</dbReference>
<organism evidence="4 5">
    <name type="scientific">Halocatena pleomorpha</name>
    <dbReference type="NCBI Taxonomy" id="1785090"/>
    <lineage>
        <taxon>Archaea</taxon>
        <taxon>Methanobacteriati</taxon>
        <taxon>Methanobacteriota</taxon>
        <taxon>Stenosarchaea group</taxon>
        <taxon>Halobacteria</taxon>
        <taxon>Halobacteriales</taxon>
        <taxon>Natronomonadaceae</taxon>
        <taxon>Halocatena</taxon>
    </lineage>
</organism>
<evidence type="ECO:0000313" key="4">
    <source>
        <dbReference type="EMBL" id="RRJ29491.1"/>
    </source>
</evidence>
<evidence type="ECO:0000259" key="3">
    <source>
        <dbReference type="Pfam" id="PF11495"/>
    </source>
</evidence>
<accession>A0A3P3R7Q0</accession>
<dbReference type="AlphaFoldDB" id="A0A3P3R7Q0"/>
<feature type="domain" description="Transcription regulator TrmB N-terminal" evidence="2">
    <location>
        <begin position="10"/>
        <end position="66"/>
    </location>
</feature>
<keyword evidence="5" id="KW-1185">Reference proteome</keyword>
<dbReference type="PANTHER" id="PTHR34293:SF1">
    <property type="entry name" value="HTH-TYPE TRANSCRIPTIONAL REGULATOR TRMBL2"/>
    <property type="match status" value="1"/>
</dbReference>
<dbReference type="Gene3D" id="1.10.10.10">
    <property type="entry name" value="Winged helix-like DNA-binding domain superfamily/Winged helix DNA-binding domain"/>
    <property type="match status" value="1"/>
</dbReference>
<dbReference type="Pfam" id="PF01978">
    <property type="entry name" value="TrmB"/>
    <property type="match status" value="1"/>
</dbReference>
<evidence type="ECO:0000259" key="2">
    <source>
        <dbReference type="Pfam" id="PF01978"/>
    </source>
</evidence>
<name>A0A3P3R7Q0_9EURY</name>
<evidence type="ECO:0000256" key="1">
    <source>
        <dbReference type="ARBA" id="ARBA00007287"/>
    </source>
</evidence>
<dbReference type="InterPro" id="IPR036388">
    <property type="entry name" value="WH-like_DNA-bd_sf"/>
</dbReference>
<gene>
    <name evidence="4" type="ORF">EIK79_12690</name>
</gene>
<dbReference type="PANTHER" id="PTHR34293">
    <property type="entry name" value="HTH-TYPE TRANSCRIPTIONAL REGULATOR TRMBL2"/>
    <property type="match status" value="1"/>
</dbReference>
<comment type="caution">
    <text evidence="4">The sequence shown here is derived from an EMBL/GenBank/DDBJ whole genome shotgun (WGS) entry which is preliminary data.</text>
</comment>
<dbReference type="OrthoDB" id="96194at2157"/>
<dbReference type="InterPro" id="IPR002831">
    <property type="entry name" value="Tscrpt_reg_TrmB_N"/>
</dbReference>
<dbReference type="InterPro" id="IPR021586">
    <property type="entry name" value="Tscrpt_reg_TrmB_C"/>
</dbReference>
<protein>
    <submittedName>
        <fullName evidence="4">TrmB family transcriptional regulator</fullName>
    </submittedName>
</protein>
<dbReference type="SUPFAM" id="SSF159071">
    <property type="entry name" value="TrmB C-terminal domain-like"/>
    <property type="match status" value="1"/>
</dbReference>
<dbReference type="EMBL" id="RRCH01000028">
    <property type="protein sequence ID" value="RRJ29491.1"/>
    <property type="molecule type" value="Genomic_DNA"/>
</dbReference>
<dbReference type="Proteomes" id="UP000282322">
    <property type="component" value="Unassembled WGS sequence"/>
</dbReference>
<proteinExistence type="inferred from homology"/>
<dbReference type="RefSeq" id="WP_124955480.1">
    <property type="nucleotide sequence ID" value="NZ_RRCH01000028.1"/>
</dbReference>
<dbReference type="SUPFAM" id="SSF46785">
    <property type="entry name" value="Winged helix' DNA-binding domain"/>
    <property type="match status" value="1"/>
</dbReference>
<dbReference type="InterPro" id="IPR051797">
    <property type="entry name" value="TrmB-like"/>
</dbReference>
<evidence type="ECO:0000313" key="5">
    <source>
        <dbReference type="Proteomes" id="UP000282322"/>
    </source>
</evidence>